<feature type="coiled-coil region" evidence="1">
    <location>
        <begin position="236"/>
        <end position="270"/>
    </location>
</feature>
<protein>
    <submittedName>
        <fullName evidence="3">Uncharacterized protein</fullName>
    </submittedName>
</protein>
<reference evidence="3" key="2">
    <citation type="submission" date="2015-02" db="UniProtKB">
        <authorList>
            <consortium name="EnsemblMetazoa"/>
        </authorList>
    </citation>
    <scope>IDENTIFICATION</scope>
</reference>
<keyword evidence="4" id="KW-1185">Reference proteome</keyword>
<evidence type="ECO:0000313" key="3">
    <source>
        <dbReference type="EnsemblMetazoa" id="SMAR015246-PA"/>
    </source>
</evidence>
<sequence length="276" mass="32898">MNETRLSRNSKSETEENIRLASWMVEHPYREKEEKKKDWLQRMFEENGIFNRSNNSRSSKETFLKNKYKKTKQWAQESGQDLLETEGVQSFQGAITKLCPWFWILDQEYDRVQQDSPSYNNINGKIIKTENDLDTENNLSRESYTESKDQDESNENVQDLDSSELGSARKKFCRDTEEIEITNSSVASTSGKKNNFSDTILKLYSARQEDKNNEQNAMVKVKLAQLDFEREKWQWNRDQENIQRKHEKEMMELKIRELQLQLEIKQAELKLKSQYY</sequence>
<organism evidence="3 4">
    <name type="scientific">Strigamia maritima</name>
    <name type="common">European centipede</name>
    <name type="synonym">Geophilus maritimus</name>
    <dbReference type="NCBI Taxonomy" id="126957"/>
    <lineage>
        <taxon>Eukaryota</taxon>
        <taxon>Metazoa</taxon>
        <taxon>Ecdysozoa</taxon>
        <taxon>Arthropoda</taxon>
        <taxon>Myriapoda</taxon>
        <taxon>Chilopoda</taxon>
        <taxon>Pleurostigmophora</taxon>
        <taxon>Geophilomorpha</taxon>
        <taxon>Linotaeniidae</taxon>
        <taxon>Strigamia</taxon>
    </lineage>
</organism>
<dbReference type="PANTHER" id="PTHR33324">
    <property type="entry name" value="EXPRESSED PROTEIN"/>
    <property type="match status" value="1"/>
</dbReference>
<evidence type="ECO:0000256" key="1">
    <source>
        <dbReference type="SAM" id="Coils"/>
    </source>
</evidence>
<evidence type="ECO:0000313" key="4">
    <source>
        <dbReference type="Proteomes" id="UP000014500"/>
    </source>
</evidence>
<dbReference type="Proteomes" id="UP000014500">
    <property type="component" value="Unassembled WGS sequence"/>
</dbReference>
<dbReference type="EnsemblMetazoa" id="SMAR015246-RA">
    <property type="protein sequence ID" value="SMAR015246-PA"/>
    <property type="gene ID" value="SMAR015246"/>
</dbReference>
<evidence type="ECO:0000256" key="2">
    <source>
        <dbReference type="SAM" id="MobiDB-lite"/>
    </source>
</evidence>
<reference evidence="4" key="1">
    <citation type="submission" date="2011-05" db="EMBL/GenBank/DDBJ databases">
        <authorList>
            <person name="Richards S.R."/>
            <person name="Qu J."/>
            <person name="Jiang H."/>
            <person name="Jhangiani S.N."/>
            <person name="Agravi P."/>
            <person name="Goodspeed R."/>
            <person name="Gross S."/>
            <person name="Mandapat C."/>
            <person name="Jackson L."/>
            <person name="Mathew T."/>
            <person name="Pu L."/>
            <person name="Thornton R."/>
            <person name="Saada N."/>
            <person name="Wilczek-Boney K.B."/>
            <person name="Lee S."/>
            <person name="Kovar C."/>
            <person name="Wu Y."/>
            <person name="Scherer S.E."/>
            <person name="Worley K.C."/>
            <person name="Muzny D.M."/>
            <person name="Gibbs R."/>
        </authorList>
    </citation>
    <scope>NUCLEOTIDE SEQUENCE</scope>
    <source>
        <strain evidence="4">Brora</strain>
    </source>
</reference>
<dbReference type="HOGENOM" id="CLU_1009426_0_0_1"/>
<dbReference type="PhylomeDB" id="T1JN17"/>
<feature type="region of interest" description="Disordered" evidence="2">
    <location>
        <begin position="133"/>
        <end position="164"/>
    </location>
</feature>
<dbReference type="EMBL" id="JH431312">
    <property type="status" value="NOT_ANNOTATED_CDS"/>
    <property type="molecule type" value="Genomic_DNA"/>
</dbReference>
<keyword evidence="1" id="KW-0175">Coiled coil</keyword>
<dbReference type="PANTHER" id="PTHR33324:SF2">
    <property type="entry name" value="MYB_SANT-LIKE DNA-BINDING DOMAIN-CONTAINING PROTEIN"/>
    <property type="match status" value="1"/>
</dbReference>
<dbReference type="AlphaFoldDB" id="T1JN17"/>
<name>T1JN17_STRMM</name>
<accession>T1JN17</accession>
<proteinExistence type="predicted"/>